<reference evidence="3" key="1">
    <citation type="submission" date="2021-04" db="EMBL/GenBank/DDBJ databases">
        <title>Luteolibacter sp. 32A isolated from the skin of an Anderson's salamander (Ambystoma andersonii).</title>
        <authorList>
            <person name="Spergser J."/>
            <person name="Busse H.-J."/>
        </authorList>
    </citation>
    <scope>NUCLEOTIDE SEQUENCE</scope>
    <source>
        <strain evidence="3">32A</strain>
    </source>
</reference>
<protein>
    <recommendedName>
        <fullName evidence="5">TonB C-terminal domain-containing protein</fullName>
    </recommendedName>
</protein>
<organism evidence="3 4">
    <name type="scientific">Luteolibacter ambystomatis</name>
    <dbReference type="NCBI Taxonomy" id="2824561"/>
    <lineage>
        <taxon>Bacteria</taxon>
        <taxon>Pseudomonadati</taxon>
        <taxon>Verrucomicrobiota</taxon>
        <taxon>Verrucomicrobiia</taxon>
        <taxon>Verrucomicrobiales</taxon>
        <taxon>Verrucomicrobiaceae</taxon>
        <taxon>Luteolibacter</taxon>
    </lineage>
</organism>
<dbReference type="Proteomes" id="UP000676169">
    <property type="component" value="Chromosome"/>
</dbReference>
<accession>A0A975G717</accession>
<proteinExistence type="predicted"/>
<feature type="transmembrane region" description="Helical" evidence="2">
    <location>
        <begin position="21"/>
        <end position="44"/>
    </location>
</feature>
<dbReference type="EMBL" id="CP073100">
    <property type="protein sequence ID" value="QUE49465.1"/>
    <property type="molecule type" value="Genomic_DNA"/>
</dbReference>
<evidence type="ECO:0000313" key="4">
    <source>
        <dbReference type="Proteomes" id="UP000676169"/>
    </source>
</evidence>
<sequence length="383" mass="40685">MFPSLRPMTAARSARSSGEGSLWMLSLVASLVLNALVFLAIAMIPPPERSAASTTGSSQEQVAVIELVMPQVMAEPVAAVSEPTPEPPPVTDKAVEPAPAPVEPAAAIPVLKPTFSQTTGEQTSTEAPVKAMFIGERNTRATSDQPPTPDQASPLPSQNGMPADHVETLDRQKPPDPQPDATPPAPSKPHDGVTIEQLPPGPPVTVEPAVTVEPGPLMQGPDPIAVPKPQPPPEPVPAPEPRKSAEPEQTPPSKPASQSEPSAGKTRISGSISRDGKSAVDVVDTPLGRYQATVNRLVGDEFMRNCERYQNLITSGFMTVHFVIGQDGKLGKELTVTEEVDCTIQQKGFTLQAIRSAKFPPLPPELRKKLGREPLDLTITFNF</sequence>
<feature type="compositionally biased region" description="Pro residues" evidence="1">
    <location>
        <begin position="224"/>
        <end position="239"/>
    </location>
</feature>
<keyword evidence="2" id="KW-0812">Transmembrane</keyword>
<gene>
    <name evidence="3" type="ORF">KBB96_11335</name>
</gene>
<feature type="region of interest" description="Disordered" evidence="1">
    <location>
        <begin position="78"/>
        <end position="97"/>
    </location>
</feature>
<evidence type="ECO:0000256" key="1">
    <source>
        <dbReference type="SAM" id="MobiDB-lite"/>
    </source>
</evidence>
<keyword evidence="2" id="KW-0472">Membrane</keyword>
<evidence type="ECO:0000256" key="2">
    <source>
        <dbReference type="SAM" id="Phobius"/>
    </source>
</evidence>
<name>A0A975G717_9BACT</name>
<feature type="region of interest" description="Disordered" evidence="1">
    <location>
        <begin position="139"/>
        <end position="280"/>
    </location>
</feature>
<feature type="compositionally biased region" description="Polar residues" evidence="1">
    <location>
        <begin position="140"/>
        <end position="160"/>
    </location>
</feature>
<dbReference type="KEGG" id="lamb:KBB96_11335"/>
<dbReference type="RefSeq" id="WP_211629554.1">
    <property type="nucleotide sequence ID" value="NZ_CP073100.1"/>
</dbReference>
<feature type="compositionally biased region" description="Pro residues" evidence="1">
    <location>
        <begin position="175"/>
        <end position="187"/>
    </location>
</feature>
<feature type="compositionally biased region" description="Basic and acidic residues" evidence="1">
    <location>
        <begin position="164"/>
        <end position="174"/>
    </location>
</feature>
<evidence type="ECO:0008006" key="5">
    <source>
        <dbReference type="Google" id="ProtNLM"/>
    </source>
</evidence>
<keyword evidence="2" id="KW-1133">Transmembrane helix</keyword>
<dbReference type="AlphaFoldDB" id="A0A975G717"/>
<feature type="compositionally biased region" description="Low complexity" evidence="1">
    <location>
        <begin position="206"/>
        <end position="223"/>
    </location>
</feature>
<evidence type="ECO:0000313" key="3">
    <source>
        <dbReference type="EMBL" id="QUE49465.1"/>
    </source>
</evidence>
<dbReference type="SUPFAM" id="SSF74653">
    <property type="entry name" value="TolA/TonB C-terminal domain"/>
    <property type="match status" value="1"/>
</dbReference>
<keyword evidence="4" id="KW-1185">Reference proteome</keyword>